<accession>A0A9Q3JYZ2</accession>
<reference evidence="2" key="1">
    <citation type="submission" date="2021-03" db="EMBL/GenBank/DDBJ databases">
        <title>Draft genome sequence of rust myrtle Austropuccinia psidii MF-1, a brazilian biotype.</title>
        <authorList>
            <person name="Quecine M.C."/>
            <person name="Pachon D.M.R."/>
            <person name="Bonatelli M.L."/>
            <person name="Correr F.H."/>
            <person name="Franceschini L.M."/>
            <person name="Leite T.F."/>
            <person name="Margarido G.R.A."/>
            <person name="Almeida C.A."/>
            <person name="Ferrarezi J.A."/>
            <person name="Labate C.A."/>
        </authorList>
    </citation>
    <scope>NUCLEOTIDE SEQUENCE</scope>
    <source>
        <strain evidence="2">MF-1</strain>
    </source>
</reference>
<sequence length="118" mass="14001">MLPQIHQRVMKSWNILEEFLKKEEILRYSNGWNLLSSKPQIKNIKEYHAKRKEASKGEAQVASTRKPQVNQPPQEGKNKKKENCRKPYFSSYKIPKIQKYAMDNVFNMARTLMEFKGK</sequence>
<evidence type="ECO:0000313" key="3">
    <source>
        <dbReference type="Proteomes" id="UP000765509"/>
    </source>
</evidence>
<dbReference type="AlphaFoldDB" id="A0A9Q3JYZ2"/>
<comment type="caution">
    <text evidence="2">The sequence shown here is derived from an EMBL/GenBank/DDBJ whole genome shotgun (WGS) entry which is preliminary data.</text>
</comment>
<keyword evidence="3" id="KW-1185">Reference proteome</keyword>
<feature type="region of interest" description="Disordered" evidence="1">
    <location>
        <begin position="49"/>
        <end position="87"/>
    </location>
</feature>
<name>A0A9Q3JYZ2_9BASI</name>
<evidence type="ECO:0000256" key="1">
    <source>
        <dbReference type="SAM" id="MobiDB-lite"/>
    </source>
</evidence>
<dbReference type="EMBL" id="AVOT02089259">
    <property type="protein sequence ID" value="MBW0571995.1"/>
    <property type="molecule type" value="Genomic_DNA"/>
</dbReference>
<feature type="compositionally biased region" description="Polar residues" evidence="1">
    <location>
        <begin position="61"/>
        <end position="73"/>
    </location>
</feature>
<dbReference type="Proteomes" id="UP000765509">
    <property type="component" value="Unassembled WGS sequence"/>
</dbReference>
<evidence type="ECO:0000313" key="2">
    <source>
        <dbReference type="EMBL" id="MBW0571995.1"/>
    </source>
</evidence>
<gene>
    <name evidence="2" type="ORF">O181_111710</name>
</gene>
<protein>
    <submittedName>
        <fullName evidence="2">Uncharacterized protein</fullName>
    </submittedName>
</protein>
<proteinExistence type="predicted"/>
<organism evidence="2 3">
    <name type="scientific">Austropuccinia psidii MF-1</name>
    <dbReference type="NCBI Taxonomy" id="1389203"/>
    <lineage>
        <taxon>Eukaryota</taxon>
        <taxon>Fungi</taxon>
        <taxon>Dikarya</taxon>
        <taxon>Basidiomycota</taxon>
        <taxon>Pucciniomycotina</taxon>
        <taxon>Pucciniomycetes</taxon>
        <taxon>Pucciniales</taxon>
        <taxon>Sphaerophragmiaceae</taxon>
        <taxon>Austropuccinia</taxon>
    </lineage>
</organism>